<dbReference type="EMBL" id="CP053564">
    <property type="protein sequence ID" value="QJY50727.1"/>
    <property type="molecule type" value="Genomic_DNA"/>
</dbReference>
<dbReference type="Pfam" id="PF01370">
    <property type="entry name" value="Epimerase"/>
    <property type="match status" value="1"/>
</dbReference>
<dbReference type="CDD" id="cd08946">
    <property type="entry name" value="SDR_e"/>
    <property type="match status" value="1"/>
</dbReference>
<organism evidence="2 3">
    <name type="scientific">Pseudonocardia broussonetiae</name>
    <dbReference type="NCBI Taxonomy" id="2736640"/>
    <lineage>
        <taxon>Bacteria</taxon>
        <taxon>Bacillati</taxon>
        <taxon>Actinomycetota</taxon>
        <taxon>Actinomycetes</taxon>
        <taxon>Pseudonocardiales</taxon>
        <taxon>Pseudonocardiaceae</taxon>
        <taxon>Pseudonocardia</taxon>
    </lineage>
</organism>
<dbReference type="KEGG" id="pbro:HOP40_18560"/>
<reference evidence="2 3" key="1">
    <citation type="submission" date="2020-05" db="EMBL/GenBank/DDBJ databases">
        <authorList>
            <person name="Mo P."/>
        </authorList>
    </citation>
    <scope>NUCLEOTIDE SEQUENCE [LARGE SCALE GENOMIC DNA]</scope>
    <source>
        <strain evidence="2 3">Gen01</strain>
    </source>
</reference>
<dbReference type="InterPro" id="IPR050177">
    <property type="entry name" value="Lipid_A_modif_metabolic_enz"/>
</dbReference>
<name>A0A6M6JUK8_9PSEU</name>
<accession>A0A6M6JUK8</accession>
<dbReference type="PANTHER" id="PTHR43245:SF55">
    <property type="entry name" value="NAD(P)-BINDING DOMAIN-CONTAINING PROTEIN"/>
    <property type="match status" value="1"/>
</dbReference>
<sequence length="267" mass="27582">MTRLLVTGAAGSIGTDLRPRLARPGRVLRLMDLVPVPDPGPGEEVVTGSVTDRDAVAAAVAGVDAVVHLAGIPDEAPWGDIVAANVDGTQAVLDAAARAGVGHVVLASSNHAAGFHTRDAAGPLPATAEPRPDTFYGWSKAALEALGRLYHDRCGTHVVCLRIGSWAQRPGDARALSTWISPDDGGRLVEAALAARGFHTVWGVSANTRRWWSLDEGAALGYHPLDDAEAHAAGLLGDADGPDLTGPVHHRVGGAFTVAPLGERLDS</sequence>
<evidence type="ECO:0000313" key="2">
    <source>
        <dbReference type="EMBL" id="QJY50727.1"/>
    </source>
</evidence>
<protein>
    <submittedName>
        <fullName evidence="2">NAD(P)-dependent oxidoreductase</fullName>
    </submittedName>
</protein>
<dbReference type="InterPro" id="IPR036291">
    <property type="entry name" value="NAD(P)-bd_dom_sf"/>
</dbReference>
<dbReference type="InterPro" id="IPR001509">
    <property type="entry name" value="Epimerase_deHydtase"/>
</dbReference>
<dbReference type="Gene3D" id="3.40.50.720">
    <property type="entry name" value="NAD(P)-binding Rossmann-like Domain"/>
    <property type="match status" value="1"/>
</dbReference>
<evidence type="ECO:0000259" key="1">
    <source>
        <dbReference type="Pfam" id="PF01370"/>
    </source>
</evidence>
<dbReference type="AlphaFoldDB" id="A0A6M6JUK8"/>
<dbReference type="PANTHER" id="PTHR43245">
    <property type="entry name" value="BIFUNCTIONAL POLYMYXIN RESISTANCE PROTEIN ARNA"/>
    <property type="match status" value="1"/>
</dbReference>
<evidence type="ECO:0000313" key="3">
    <source>
        <dbReference type="Proteomes" id="UP000505377"/>
    </source>
</evidence>
<proteinExistence type="predicted"/>
<gene>
    <name evidence="2" type="ORF">HOP40_18560</name>
</gene>
<keyword evidence="3" id="KW-1185">Reference proteome</keyword>
<dbReference type="Proteomes" id="UP000505377">
    <property type="component" value="Chromosome"/>
</dbReference>
<feature type="domain" description="NAD-dependent epimerase/dehydratase" evidence="1">
    <location>
        <begin position="5"/>
        <end position="166"/>
    </location>
</feature>
<dbReference type="SUPFAM" id="SSF51735">
    <property type="entry name" value="NAD(P)-binding Rossmann-fold domains"/>
    <property type="match status" value="1"/>
</dbReference>